<evidence type="ECO:0000313" key="2">
    <source>
        <dbReference type="EMBL" id="KAA0063915.1"/>
    </source>
</evidence>
<keyword evidence="3" id="KW-0808">Transferase</keyword>
<dbReference type="InterPro" id="IPR056924">
    <property type="entry name" value="SH3_Tf2-1"/>
</dbReference>
<proteinExistence type="predicted"/>
<evidence type="ECO:0000313" key="3">
    <source>
        <dbReference type="EMBL" id="TYK11317.1"/>
    </source>
</evidence>
<dbReference type="PANTHER" id="PTHR46148:SF60">
    <property type="entry name" value="CHROMO DOMAIN-CONTAINING PROTEIN"/>
    <property type="match status" value="1"/>
</dbReference>
<organism evidence="3 5">
    <name type="scientific">Cucumis melo var. makuwa</name>
    <name type="common">Oriental melon</name>
    <dbReference type="NCBI Taxonomy" id="1194695"/>
    <lineage>
        <taxon>Eukaryota</taxon>
        <taxon>Viridiplantae</taxon>
        <taxon>Streptophyta</taxon>
        <taxon>Embryophyta</taxon>
        <taxon>Tracheophyta</taxon>
        <taxon>Spermatophyta</taxon>
        <taxon>Magnoliopsida</taxon>
        <taxon>eudicotyledons</taxon>
        <taxon>Gunneridae</taxon>
        <taxon>Pentapetalae</taxon>
        <taxon>rosids</taxon>
        <taxon>fabids</taxon>
        <taxon>Cucurbitales</taxon>
        <taxon>Cucurbitaceae</taxon>
        <taxon>Benincaseae</taxon>
        <taxon>Cucumis</taxon>
    </lineage>
</organism>
<evidence type="ECO:0000313" key="4">
    <source>
        <dbReference type="Proteomes" id="UP000321393"/>
    </source>
</evidence>
<dbReference type="PANTHER" id="PTHR46148">
    <property type="entry name" value="CHROMO DOMAIN-CONTAINING PROTEIN"/>
    <property type="match status" value="1"/>
</dbReference>
<sequence length="228" mass="27157">MTENIKIIKKILKTTHYKHKSYVNNRRRALEFEVGDKVFLKLSLWEGVIRFGRKRKLSPRYVGPYEILGRVRPVAYKLRLLAEFFRIRNVCHFSMLRKYMLNFSCLIQDQPLEDKGWAETRCVFRLDHFSPSVEAIIEETYKKENFDSPYLLCILLWDFIYLLYDLALEDTLCVEKLMALANVLRLLLIAATWQKSMVFYALLCDESRVERLGNRVFVPSHKVYWIDG</sequence>
<comment type="caution">
    <text evidence="3">The sequence shown here is derived from an EMBL/GenBank/DDBJ whole genome shotgun (WGS) entry which is preliminary data.</text>
</comment>
<dbReference type="Pfam" id="PF24626">
    <property type="entry name" value="SH3_Tf2-1"/>
    <property type="match status" value="1"/>
</dbReference>
<protein>
    <submittedName>
        <fullName evidence="3">Reverse transcriptase</fullName>
    </submittedName>
</protein>
<dbReference type="Proteomes" id="UP000321393">
    <property type="component" value="Unassembled WGS sequence"/>
</dbReference>
<dbReference type="EMBL" id="SSTD01010850">
    <property type="protein sequence ID" value="TYK11317.1"/>
    <property type="molecule type" value="Genomic_DNA"/>
</dbReference>
<keyword evidence="3" id="KW-0695">RNA-directed DNA polymerase</keyword>
<evidence type="ECO:0000313" key="5">
    <source>
        <dbReference type="Proteomes" id="UP000321947"/>
    </source>
</evidence>
<dbReference type="AlphaFoldDB" id="A0A5D3CH93"/>
<dbReference type="GO" id="GO:0003964">
    <property type="term" value="F:RNA-directed DNA polymerase activity"/>
    <property type="evidence" value="ECO:0007669"/>
    <property type="project" value="UniProtKB-KW"/>
</dbReference>
<keyword evidence="3" id="KW-0548">Nucleotidyltransferase</keyword>
<reference evidence="4 5" key="1">
    <citation type="submission" date="2019-08" db="EMBL/GenBank/DDBJ databases">
        <title>Draft genome sequences of two oriental melons (Cucumis melo L. var makuwa).</title>
        <authorList>
            <person name="Kwon S.-Y."/>
        </authorList>
    </citation>
    <scope>NUCLEOTIDE SEQUENCE [LARGE SCALE GENOMIC DNA]</scope>
    <source>
        <strain evidence="5">cv. Chang Bougi</strain>
        <strain evidence="4">cv. SW 3</strain>
        <tissue evidence="3">Leaf</tissue>
    </source>
</reference>
<dbReference type="EMBL" id="SSTE01002041">
    <property type="protein sequence ID" value="KAA0063915.1"/>
    <property type="molecule type" value="Genomic_DNA"/>
</dbReference>
<evidence type="ECO:0000259" key="1">
    <source>
        <dbReference type="Pfam" id="PF24626"/>
    </source>
</evidence>
<accession>A0A5D3CH93</accession>
<name>A0A5D3CH93_CUCMM</name>
<gene>
    <name evidence="3" type="ORF">E5676_scaffold1827G00370</name>
    <name evidence="2" type="ORF">E6C27_scaffold616G00430</name>
</gene>
<dbReference type="Proteomes" id="UP000321947">
    <property type="component" value="Unassembled WGS sequence"/>
</dbReference>
<feature type="domain" description="Tf2-1-like SH3-like" evidence="1">
    <location>
        <begin position="35"/>
        <end position="99"/>
    </location>
</feature>